<keyword evidence="1" id="KW-0051">Antiviral defense</keyword>
<evidence type="ECO:0000256" key="2">
    <source>
        <dbReference type="SAM" id="MobiDB-lite"/>
    </source>
</evidence>
<protein>
    <recommendedName>
        <fullName evidence="5">Nucleotidyltransferase</fullName>
    </recommendedName>
</protein>
<accession>A0ABY6XXE2</accession>
<dbReference type="Pfam" id="PF18144">
    <property type="entry name" value="SMODS"/>
    <property type="match status" value="1"/>
</dbReference>
<organism evidence="3 4">
    <name type="scientific">Burkholderia aenigmatica</name>
    <dbReference type="NCBI Taxonomy" id="2015348"/>
    <lineage>
        <taxon>Bacteria</taxon>
        <taxon>Pseudomonadati</taxon>
        <taxon>Pseudomonadota</taxon>
        <taxon>Betaproteobacteria</taxon>
        <taxon>Burkholderiales</taxon>
        <taxon>Burkholderiaceae</taxon>
        <taxon>Burkholderia</taxon>
        <taxon>Burkholderia cepacia complex</taxon>
    </lineage>
</organism>
<comment type="caution">
    <text evidence="3">The sequence shown here is derived from an EMBL/GenBank/DDBJ whole genome shotgun (WGS) entry which is preliminary data.</text>
</comment>
<evidence type="ECO:0000313" key="3">
    <source>
        <dbReference type="EMBL" id="VWC73379.1"/>
    </source>
</evidence>
<dbReference type="Proteomes" id="UP000494120">
    <property type="component" value="Unassembled WGS sequence"/>
</dbReference>
<feature type="region of interest" description="Disordered" evidence="2">
    <location>
        <begin position="1"/>
        <end position="31"/>
    </location>
</feature>
<keyword evidence="4" id="KW-1185">Reference proteome</keyword>
<proteinExistence type="predicted"/>
<dbReference type="InterPro" id="IPR006116">
    <property type="entry name" value="NT_2-5OAS_ClassI-CCAase"/>
</dbReference>
<name>A0ABY6XXE2_9BURK</name>
<dbReference type="EMBL" id="CABVQG010000011">
    <property type="protein sequence ID" value="VWC73379.1"/>
    <property type="molecule type" value="Genomic_DNA"/>
</dbReference>
<evidence type="ECO:0000256" key="1">
    <source>
        <dbReference type="ARBA" id="ARBA00023118"/>
    </source>
</evidence>
<evidence type="ECO:0000313" key="4">
    <source>
        <dbReference type="Proteomes" id="UP000494120"/>
    </source>
</evidence>
<gene>
    <name evidence="3" type="ORF">BLA17378_03412</name>
</gene>
<dbReference type="CDD" id="cd05400">
    <property type="entry name" value="NT_2-5OAS_ClassI-CCAase"/>
    <property type="match status" value="1"/>
</dbReference>
<evidence type="ECO:0008006" key="5">
    <source>
        <dbReference type="Google" id="ProtNLM"/>
    </source>
</evidence>
<reference evidence="3 4" key="1">
    <citation type="submission" date="2019-09" db="EMBL/GenBank/DDBJ databases">
        <authorList>
            <person name="Depoorter E."/>
        </authorList>
    </citation>
    <scope>NUCLEOTIDE SEQUENCE [LARGE SCALE GENOMIC DNA]</scope>
    <source>
        <strain evidence="3 4">R-17378</strain>
    </source>
</reference>
<sequence length="437" mass="47886">MSTPALTISPLDGGSGEGRGATLQTPQRRPTFSHRAATQFFHLADTIARSHEPTSTQLLALESSYISTAEHLAESDEFAGLTTNIHGHGSRALGTLLRPSDESREGFDIDLVARLDQRAMLRYGGDGGPGLLINHLHAVLSRYASAHTLKIKRWERCVTLEYASGMFADITPVVDDPLSWAPYGDTHGRVPDRQLRTYEPTNPRGLTRSFARAAAIAPVFTAVEHLTFAADSVRKSISPLPKADEVFERLLSRLVQLLKLHRNVAFGKATGHEDFAPSSVFITTLAAAAYVDLAPKPHSTPLDLLLDIVEAMPRYFTRERDFGGREVWYLQNPSSPYDNLASGMNTRERQGAFDEWHARICRDLRKLIDAIEANAGLDAVVRIVVAVFGERAGAEILKDDRARREAGRKAGRVAITGGSAVLSSVIARSKPHTFYGD</sequence>